<sequence>MKLPIIITNLVKAQDRFDNVAYTNCFSESGVLFDEGKIHTGREEIAGWIEEGNKKYNSVMKPISFEGDGVMGILKTEISGTFPGSPLVFTYHFEFEGEHIQSLKITL</sequence>
<evidence type="ECO:0000313" key="2">
    <source>
        <dbReference type="Proteomes" id="UP000618240"/>
    </source>
</evidence>
<organism evidence="1 2">
    <name type="scientific">Chryseobacterium tagetis</name>
    <dbReference type="NCBI Taxonomy" id="2801334"/>
    <lineage>
        <taxon>Bacteria</taxon>
        <taxon>Pseudomonadati</taxon>
        <taxon>Bacteroidota</taxon>
        <taxon>Flavobacteriia</taxon>
        <taxon>Flavobacteriales</taxon>
        <taxon>Weeksellaceae</taxon>
        <taxon>Chryseobacterium group</taxon>
        <taxon>Chryseobacterium</taxon>
    </lineage>
</organism>
<accession>A0ABS8A1Q3</accession>
<proteinExistence type="predicted"/>
<dbReference type="SUPFAM" id="SSF54427">
    <property type="entry name" value="NTF2-like"/>
    <property type="match status" value="1"/>
</dbReference>
<dbReference type="EMBL" id="JAERSE020000003">
    <property type="protein sequence ID" value="MCA6067782.1"/>
    <property type="molecule type" value="Genomic_DNA"/>
</dbReference>
<reference evidence="1 2" key="1">
    <citation type="submission" date="2021-09" db="EMBL/GenBank/DDBJ databases">
        <title>Genome sequencing and assembly of Chryseobacterium sp. RG1.</title>
        <authorList>
            <person name="Chhetri G."/>
        </authorList>
    </citation>
    <scope>NUCLEOTIDE SEQUENCE [LARGE SCALE GENOMIC DNA]</scope>
    <source>
        <strain evidence="1 2">RG1</strain>
    </source>
</reference>
<comment type="caution">
    <text evidence="1">The sequence shown here is derived from an EMBL/GenBank/DDBJ whole genome shotgun (WGS) entry which is preliminary data.</text>
</comment>
<keyword evidence="2" id="KW-1185">Reference proteome</keyword>
<name>A0ABS8A1Q3_9FLAO</name>
<evidence type="ECO:0000313" key="1">
    <source>
        <dbReference type="EMBL" id="MCA6067782.1"/>
    </source>
</evidence>
<protein>
    <submittedName>
        <fullName evidence="1">Nuclear transport factor 2 family protein</fullName>
    </submittedName>
</protein>
<gene>
    <name evidence="1" type="ORF">JI747_011375</name>
</gene>
<dbReference type="InterPro" id="IPR032710">
    <property type="entry name" value="NTF2-like_dom_sf"/>
</dbReference>
<dbReference type="Proteomes" id="UP000618240">
    <property type="component" value="Unassembled WGS sequence"/>
</dbReference>
<dbReference type="RefSeq" id="WP_225688748.1">
    <property type="nucleotide sequence ID" value="NZ_JAERSE020000003.1"/>
</dbReference>
<dbReference type="Gene3D" id="3.10.450.50">
    <property type="match status" value="1"/>
</dbReference>